<feature type="region of interest" description="Disordered" evidence="2">
    <location>
        <begin position="694"/>
        <end position="769"/>
    </location>
</feature>
<feature type="region of interest" description="Disordered" evidence="2">
    <location>
        <begin position="896"/>
        <end position="925"/>
    </location>
</feature>
<keyword evidence="1" id="KW-0862">Zinc</keyword>
<feature type="region of interest" description="Disordered" evidence="2">
    <location>
        <begin position="960"/>
        <end position="994"/>
    </location>
</feature>
<feature type="compositionally biased region" description="Polar residues" evidence="2">
    <location>
        <begin position="1153"/>
        <end position="1167"/>
    </location>
</feature>
<evidence type="ECO:0000259" key="3">
    <source>
        <dbReference type="PROSITE" id="PS50103"/>
    </source>
</evidence>
<accession>A0A7S0GZN4</accession>
<dbReference type="InterPro" id="IPR000571">
    <property type="entry name" value="Znf_CCCH"/>
</dbReference>
<feature type="compositionally biased region" description="Low complexity" evidence="2">
    <location>
        <begin position="960"/>
        <end position="970"/>
    </location>
</feature>
<proteinExistence type="predicted"/>
<reference evidence="4" key="1">
    <citation type="submission" date="2021-01" db="EMBL/GenBank/DDBJ databases">
        <authorList>
            <person name="Corre E."/>
            <person name="Pelletier E."/>
            <person name="Niang G."/>
            <person name="Scheremetjew M."/>
            <person name="Finn R."/>
            <person name="Kale V."/>
            <person name="Holt S."/>
            <person name="Cochrane G."/>
            <person name="Meng A."/>
            <person name="Brown T."/>
            <person name="Cohen L."/>
        </authorList>
    </citation>
    <scope>NUCLEOTIDE SEQUENCE</scope>
    <source>
        <strain evidence="4">CCMP2058</strain>
    </source>
</reference>
<dbReference type="AlphaFoldDB" id="A0A7S0GZN4"/>
<feature type="region of interest" description="Disordered" evidence="2">
    <location>
        <begin position="559"/>
        <end position="600"/>
    </location>
</feature>
<feature type="compositionally biased region" description="Polar residues" evidence="2">
    <location>
        <begin position="1177"/>
        <end position="1186"/>
    </location>
</feature>
<dbReference type="InterPro" id="IPR036116">
    <property type="entry name" value="FN3_sf"/>
</dbReference>
<protein>
    <recommendedName>
        <fullName evidence="3">C3H1-type domain-containing protein</fullName>
    </recommendedName>
</protein>
<dbReference type="InterPro" id="IPR013783">
    <property type="entry name" value="Ig-like_fold"/>
</dbReference>
<feature type="compositionally biased region" description="Pro residues" evidence="2">
    <location>
        <begin position="621"/>
        <end position="632"/>
    </location>
</feature>
<gene>
    <name evidence="4" type="ORF">LAMO00422_LOCUS10391</name>
</gene>
<feature type="region of interest" description="Disordered" evidence="2">
    <location>
        <begin position="1121"/>
        <end position="1186"/>
    </location>
</feature>
<dbReference type="SMART" id="SM00060">
    <property type="entry name" value="FN3"/>
    <property type="match status" value="1"/>
</dbReference>
<dbReference type="InterPro" id="IPR003961">
    <property type="entry name" value="FN3_dom"/>
</dbReference>
<dbReference type="CDD" id="cd00063">
    <property type="entry name" value="FN3"/>
    <property type="match status" value="1"/>
</dbReference>
<feature type="region of interest" description="Disordered" evidence="2">
    <location>
        <begin position="613"/>
        <end position="635"/>
    </location>
</feature>
<dbReference type="Gene3D" id="2.60.40.10">
    <property type="entry name" value="Immunoglobulins"/>
    <property type="match status" value="1"/>
</dbReference>
<dbReference type="PROSITE" id="PS50103">
    <property type="entry name" value="ZF_C3H1"/>
    <property type="match status" value="1"/>
</dbReference>
<dbReference type="SUPFAM" id="SSF49265">
    <property type="entry name" value="Fibronectin type III"/>
    <property type="match status" value="1"/>
</dbReference>
<feature type="compositionally biased region" description="Low complexity" evidence="2">
    <location>
        <begin position="744"/>
        <end position="753"/>
    </location>
</feature>
<feature type="compositionally biased region" description="Polar residues" evidence="2">
    <location>
        <begin position="916"/>
        <end position="925"/>
    </location>
</feature>
<evidence type="ECO:0000256" key="1">
    <source>
        <dbReference type="PROSITE-ProRule" id="PRU00723"/>
    </source>
</evidence>
<feature type="zinc finger region" description="C3H1-type" evidence="1">
    <location>
        <begin position="654"/>
        <end position="681"/>
    </location>
</feature>
<feature type="compositionally biased region" description="Basic and acidic residues" evidence="2">
    <location>
        <begin position="573"/>
        <end position="599"/>
    </location>
</feature>
<feature type="compositionally biased region" description="Polar residues" evidence="2">
    <location>
        <begin position="255"/>
        <end position="274"/>
    </location>
</feature>
<feature type="region of interest" description="Disordered" evidence="2">
    <location>
        <begin position="245"/>
        <end position="274"/>
    </location>
</feature>
<sequence length="1186" mass="131723">MEGYFVRLLRLDKNESYRQLYRSIRKTESKFVTSQVSLAEGQRQHKELRLAVSQCQTVARLVDRWIMVKEELAKLDSTESNSGQTNVDSEKQREILEHHESEIEDAVKRQIGGGKMDESSWKNKGREAITALRLEIINQHRQLLVALEQCEERCQSAEVALSKMQAQRNEEDALAAKIIDEAYQRAAANYRPHHLQNPTEQSQRVWNDLQQGYRIFRTGQLHRKYVLTDNQENFYKELSKLQIRSAEKGPRKGENTQGYSNSANTTIKKQSPQPCNMPLIVEATSDPNSRISTVTLQWSCSAAKLGVTEYQLQRKRGQSADFEVVYEGKGTFCLLDLLPDDYVFRVRARNSSGTGAFSAEFQYIAHDPRGNEKNATLQTMLRNQAMSESCRGAEQKLSKLYQNVVKTADSSRAAELAATLNEANKNRVDLISQDLIQKTVELLQRFWQIPQKNIQQSRWGLKFAATVRDTLSLKSTDLFLKFISSEAWNGLSQDVTNLIYNYLLILGLRALKLNYPAQIVDSTLRVIHQALQSKKHPSNPFWLRRLTSVFELLRRKLQAQRGQPNRAKTNGPVDKRKEEFQKQKAKERRDAERQAARLREQKRKALHEKLWRQQVAQGKIPPKPAKPAPVKAPSPKALPKVVSKFRSYPKHHQQGKFQLCKFWLVGQSCRKQPCWFAHGKEELADWYHQREEEQIRKKQHRKGSGGESPVTGPQEAAKPRVVAKPPPTNQVKTKDVPMARTRAVKPAPAPVVKSVWKSTGPPKRRTDEKIPVNASADGISTEGNLEQELSGIWKGKSSQQNEEMVWQSCELRFSFQGQRGTITGNCICMCHGDSVSFSLEGQIHYPDLTLKRLSSSYASQELYHLRIDRTGQQLKMTGKSKTGGFLTLTRISAKRNENEKANTATKSIGRLLPSPKTESITATPSSRPILAPVESFSSVGSLLDNVKSSPSVNLFAGLSSLSGRSSKDSSPVSLRPSLAVGPSSSGTPEVKADSTPLSLGGLGTIFHPQYGGSTVWGSLNSTTPLSASKSLSSIAPSQEPDFKLPSSVGIGQQLKGVNPSSLRNGGPYSFVLPHVSKSAPSGAHFGFGAIKNGGGVGNSDNVGSSYGSLFSNIRPVKEAKWGAPTSKKSPSPLLGAQTNSFPSFGATAGDSKGATNNSQKIQFTSAPGQIGGHNIPLRQNSQLWRG</sequence>
<feature type="domain" description="C3H1-type" evidence="3">
    <location>
        <begin position="654"/>
        <end position="681"/>
    </location>
</feature>
<organism evidence="4">
    <name type="scientific">Amorphochlora amoebiformis</name>
    <dbReference type="NCBI Taxonomy" id="1561963"/>
    <lineage>
        <taxon>Eukaryota</taxon>
        <taxon>Sar</taxon>
        <taxon>Rhizaria</taxon>
        <taxon>Cercozoa</taxon>
        <taxon>Chlorarachniophyceae</taxon>
        <taxon>Amorphochlora</taxon>
    </lineage>
</organism>
<dbReference type="GO" id="GO:0008270">
    <property type="term" value="F:zinc ion binding"/>
    <property type="evidence" value="ECO:0007669"/>
    <property type="project" value="UniProtKB-KW"/>
</dbReference>
<dbReference type="EMBL" id="HBEM01015053">
    <property type="protein sequence ID" value="CAD8450228.1"/>
    <property type="molecule type" value="Transcribed_RNA"/>
</dbReference>
<keyword evidence="1" id="KW-0863">Zinc-finger</keyword>
<name>A0A7S0GZN4_9EUKA</name>
<evidence type="ECO:0000313" key="4">
    <source>
        <dbReference type="EMBL" id="CAD8450228.1"/>
    </source>
</evidence>
<evidence type="ECO:0000256" key="2">
    <source>
        <dbReference type="SAM" id="MobiDB-lite"/>
    </source>
</evidence>
<feature type="compositionally biased region" description="Basic and acidic residues" evidence="2">
    <location>
        <begin position="245"/>
        <end position="254"/>
    </location>
</feature>
<keyword evidence="1" id="KW-0479">Metal-binding</keyword>